<organism evidence="2 3">
    <name type="scientific">Senna tora</name>
    <dbReference type="NCBI Taxonomy" id="362788"/>
    <lineage>
        <taxon>Eukaryota</taxon>
        <taxon>Viridiplantae</taxon>
        <taxon>Streptophyta</taxon>
        <taxon>Embryophyta</taxon>
        <taxon>Tracheophyta</taxon>
        <taxon>Spermatophyta</taxon>
        <taxon>Magnoliopsida</taxon>
        <taxon>eudicotyledons</taxon>
        <taxon>Gunneridae</taxon>
        <taxon>Pentapetalae</taxon>
        <taxon>rosids</taxon>
        <taxon>fabids</taxon>
        <taxon>Fabales</taxon>
        <taxon>Fabaceae</taxon>
        <taxon>Caesalpinioideae</taxon>
        <taxon>Cassia clade</taxon>
        <taxon>Senna</taxon>
    </lineage>
</organism>
<feature type="compositionally biased region" description="Basic residues" evidence="1">
    <location>
        <begin position="34"/>
        <end position="45"/>
    </location>
</feature>
<protein>
    <submittedName>
        <fullName evidence="2">Uncharacterized protein</fullName>
    </submittedName>
</protein>
<evidence type="ECO:0000313" key="3">
    <source>
        <dbReference type="Proteomes" id="UP000634136"/>
    </source>
</evidence>
<evidence type="ECO:0000256" key="1">
    <source>
        <dbReference type="SAM" id="MobiDB-lite"/>
    </source>
</evidence>
<dbReference type="EMBL" id="JAAIUW010000001">
    <property type="protein sequence ID" value="KAF7844627.1"/>
    <property type="molecule type" value="Genomic_DNA"/>
</dbReference>
<accession>A0A834XI75</accession>
<gene>
    <name evidence="2" type="ORF">G2W53_001532</name>
</gene>
<keyword evidence="3" id="KW-1185">Reference proteome</keyword>
<name>A0A834XI75_9FABA</name>
<comment type="caution">
    <text evidence="2">The sequence shown here is derived from an EMBL/GenBank/DDBJ whole genome shotgun (WGS) entry which is preliminary data.</text>
</comment>
<evidence type="ECO:0000313" key="2">
    <source>
        <dbReference type="EMBL" id="KAF7844627.1"/>
    </source>
</evidence>
<reference evidence="2" key="1">
    <citation type="submission" date="2020-09" db="EMBL/GenBank/DDBJ databases">
        <title>Genome-Enabled Discovery of Anthraquinone Biosynthesis in Senna tora.</title>
        <authorList>
            <person name="Kang S.-H."/>
            <person name="Pandey R.P."/>
            <person name="Lee C.-M."/>
            <person name="Sim J.-S."/>
            <person name="Jeong J.-T."/>
            <person name="Choi B.-S."/>
            <person name="Jung M."/>
            <person name="Ginzburg D."/>
            <person name="Zhao K."/>
            <person name="Won S.Y."/>
            <person name="Oh T.-J."/>
            <person name="Yu Y."/>
            <person name="Kim N.-H."/>
            <person name="Lee O.R."/>
            <person name="Lee T.-H."/>
            <person name="Bashyal P."/>
            <person name="Kim T.-S."/>
            <person name="Lee W.-H."/>
            <person name="Kawkins C."/>
            <person name="Kim C.-K."/>
            <person name="Kim J.S."/>
            <person name="Ahn B.O."/>
            <person name="Rhee S.Y."/>
            <person name="Sohng J.K."/>
        </authorList>
    </citation>
    <scope>NUCLEOTIDE SEQUENCE</scope>
    <source>
        <tissue evidence="2">Leaf</tissue>
    </source>
</reference>
<dbReference type="Proteomes" id="UP000634136">
    <property type="component" value="Unassembled WGS sequence"/>
</dbReference>
<sequence>MEEETNGSIGGRKRTIVEEKDTITKPGTRTGREGRKKLTAAKKRRLWVERKNGQRRRAG</sequence>
<dbReference type="AlphaFoldDB" id="A0A834XI75"/>
<proteinExistence type="predicted"/>
<feature type="region of interest" description="Disordered" evidence="1">
    <location>
        <begin position="1"/>
        <end position="59"/>
    </location>
</feature>